<dbReference type="Proteomes" id="UP000663879">
    <property type="component" value="Unassembled WGS sequence"/>
</dbReference>
<evidence type="ECO:0000256" key="3">
    <source>
        <dbReference type="ARBA" id="ARBA00023140"/>
    </source>
</evidence>
<evidence type="ECO:0000256" key="1">
    <source>
        <dbReference type="ARBA" id="ARBA00022593"/>
    </source>
</evidence>
<dbReference type="EMBL" id="CAJNOC010000677">
    <property type="protein sequence ID" value="CAF0790700.1"/>
    <property type="molecule type" value="Genomic_DNA"/>
</dbReference>
<evidence type="ECO:0008006" key="7">
    <source>
        <dbReference type="Google" id="ProtNLM"/>
    </source>
</evidence>
<evidence type="ECO:0000256" key="4">
    <source>
        <dbReference type="ARBA" id="ARBA00046271"/>
    </source>
</evidence>
<dbReference type="AlphaFoldDB" id="A0A813S4E3"/>
<sequence length="253" mass="29431">MDFNAKLVVLNSKTNGKDKLFRTVQYGCKLLWYLLWKSRSNKDYIEKLKKIEAAMSSTRKVLRFAKTHEMLMSALNSIHNQDYFYRYILTLCNINQACYLILDNILWLNSIGTLNLKNKKPLNDWCNKFWLFSSILYLARDIHDLISIFQAFDEEMKRKNDPWQKYTLNEQSGAYTSAKSNVYKTQLLKKLRLILSNQKNIPLLLDTAKNVADIFLPLNSLDFIKLSPGAQGLLGLISSIISLMVVWDSKLKL</sequence>
<dbReference type="PANTHER" id="PTHR12652:SF50">
    <property type="entry name" value="PEROXIN 11"/>
    <property type="match status" value="1"/>
</dbReference>
<evidence type="ECO:0000313" key="6">
    <source>
        <dbReference type="Proteomes" id="UP000663879"/>
    </source>
</evidence>
<dbReference type="PANTHER" id="PTHR12652">
    <property type="entry name" value="PEROXISOMAL BIOGENESIS FACTOR 11"/>
    <property type="match status" value="1"/>
</dbReference>
<dbReference type="Pfam" id="PF05648">
    <property type="entry name" value="PEX11"/>
    <property type="match status" value="1"/>
</dbReference>
<keyword evidence="1" id="KW-0962">Peroxisome biogenesis</keyword>
<protein>
    <recommendedName>
        <fullName evidence="7">Peroxisomal biogenesis factor 11</fullName>
    </recommendedName>
</protein>
<comment type="caution">
    <text evidence="5">The sequence shown here is derived from an EMBL/GenBank/DDBJ whole genome shotgun (WGS) entry which is preliminary data.</text>
</comment>
<organism evidence="5 6">
    <name type="scientific">Brachionus calyciflorus</name>
    <dbReference type="NCBI Taxonomy" id="104777"/>
    <lineage>
        <taxon>Eukaryota</taxon>
        <taxon>Metazoa</taxon>
        <taxon>Spiralia</taxon>
        <taxon>Gnathifera</taxon>
        <taxon>Rotifera</taxon>
        <taxon>Eurotatoria</taxon>
        <taxon>Monogononta</taxon>
        <taxon>Pseudotrocha</taxon>
        <taxon>Ploima</taxon>
        <taxon>Brachionidae</taxon>
        <taxon>Brachionus</taxon>
    </lineage>
</organism>
<dbReference type="GO" id="GO:0016559">
    <property type="term" value="P:peroxisome fission"/>
    <property type="evidence" value="ECO:0007669"/>
    <property type="project" value="InterPro"/>
</dbReference>
<name>A0A813S4E3_9BILA</name>
<dbReference type="OrthoDB" id="411017at2759"/>
<dbReference type="GO" id="GO:0005778">
    <property type="term" value="C:peroxisomal membrane"/>
    <property type="evidence" value="ECO:0007669"/>
    <property type="project" value="UniProtKB-SubCell"/>
</dbReference>
<comment type="subcellular location">
    <subcellularLocation>
        <location evidence="4">Peroxisome membrane</location>
    </subcellularLocation>
</comment>
<dbReference type="InterPro" id="IPR008733">
    <property type="entry name" value="PEX11"/>
</dbReference>
<evidence type="ECO:0000313" key="5">
    <source>
        <dbReference type="EMBL" id="CAF0790700.1"/>
    </source>
</evidence>
<reference evidence="5" key="1">
    <citation type="submission" date="2021-02" db="EMBL/GenBank/DDBJ databases">
        <authorList>
            <person name="Nowell W R."/>
        </authorList>
    </citation>
    <scope>NUCLEOTIDE SEQUENCE</scope>
    <source>
        <strain evidence="5">Ploen Becks lab</strain>
    </source>
</reference>
<accession>A0A813S4E3</accession>
<keyword evidence="2" id="KW-0472">Membrane</keyword>
<evidence type="ECO:0000256" key="2">
    <source>
        <dbReference type="ARBA" id="ARBA00023136"/>
    </source>
</evidence>
<proteinExistence type="predicted"/>
<gene>
    <name evidence="5" type="ORF">OXX778_LOCUS5952</name>
</gene>
<keyword evidence="3" id="KW-0576">Peroxisome</keyword>
<keyword evidence="6" id="KW-1185">Reference proteome</keyword>